<proteinExistence type="predicted"/>
<sequence>MRKTKVTMLPELFPTIEKAKSQRISNERKQVLKPLIDYIQSKISQAEVVNLNFICTHNSRRSQFAQIWAQTAADYFGIPANCYSGGVEVTAFNERAVASIRKSGFRVSSKGKSNPVYFVFNSDDAEPISAFSKLFDDPINKADQFATVMTCSHADENCPFIPGTEKRIPVRYDDPKEFDDTPQEAAKYDERSLQIAAEMFYVFSQIKKN</sequence>
<dbReference type="Gene3D" id="3.40.50.2300">
    <property type="match status" value="1"/>
</dbReference>
<reference evidence="1" key="1">
    <citation type="journal article" date="2023" name="Comput. Struct. Biotechnol. J.">
        <title>Discovery of a novel marine Bacteroidetes with a rich repertoire of carbohydrate-active enzymes.</title>
        <authorList>
            <person name="Chen B."/>
            <person name="Liu G."/>
            <person name="Chen Q."/>
            <person name="Wang H."/>
            <person name="Liu L."/>
            <person name="Tang K."/>
        </authorList>
    </citation>
    <scope>NUCLEOTIDE SEQUENCE</scope>
    <source>
        <strain evidence="1">TK19036</strain>
    </source>
</reference>
<dbReference type="SUPFAM" id="SSF52788">
    <property type="entry name" value="Phosphotyrosine protein phosphatases I"/>
    <property type="match status" value="1"/>
</dbReference>
<reference evidence="1" key="2">
    <citation type="journal article" date="2024" name="Antonie Van Leeuwenhoek">
        <title>Roseihalotalea indica gen. nov., sp. nov., a halophilic Bacteroidetes from mesopelagic Southwest Indian Ocean with higher carbohydrate metabolic potential.</title>
        <authorList>
            <person name="Chen B."/>
            <person name="Zhang M."/>
            <person name="Lin D."/>
            <person name="Ye J."/>
            <person name="Tang K."/>
        </authorList>
    </citation>
    <scope>NUCLEOTIDE SEQUENCE</scope>
    <source>
        <strain evidence="1">TK19036</strain>
    </source>
</reference>
<evidence type="ECO:0000313" key="1">
    <source>
        <dbReference type="EMBL" id="WKN34719.1"/>
    </source>
</evidence>
<dbReference type="PANTHER" id="PTHR43428">
    <property type="entry name" value="ARSENATE REDUCTASE"/>
    <property type="match status" value="1"/>
</dbReference>
<gene>
    <name evidence="1" type="ORF">K4G66_20300</name>
</gene>
<name>A0AA49JEU8_9BACT</name>
<organism evidence="1">
    <name type="scientific">Roseihalotalea indica</name>
    <dbReference type="NCBI Taxonomy" id="2867963"/>
    <lineage>
        <taxon>Bacteria</taxon>
        <taxon>Pseudomonadati</taxon>
        <taxon>Bacteroidota</taxon>
        <taxon>Cytophagia</taxon>
        <taxon>Cytophagales</taxon>
        <taxon>Catalimonadaceae</taxon>
        <taxon>Roseihalotalea</taxon>
    </lineage>
</organism>
<dbReference type="EMBL" id="CP120682">
    <property type="protein sequence ID" value="WKN34719.1"/>
    <property type="molecule type" value="Genomic_DNA"/>
</dbReference>
<protein>
    <submittedName>
        <fullName evidence="1">Protein-tyrosine-phosphatase</fullName>
    </submittedName>
</protein>
<dbReference type="InterPro" id="IPR036196">
    <property type="entry name" value="Ptyr_pPase_sf"/>
</dbReference>
<dbReference type="AlphaFoldDB" id="A0AA49JEU8"/>
<dbReference type="PANTHER" id="PTHR43428:SF1">
    <property type="entry name" value="ARSENATE REDUCTASE"/>
    <property type="match status" value="1"/>
</dbReference>
<accession>A0AA49JEU8</accession>